<feature type="domain" description="DDH" evidence="1">
    <location>
        <begin position="287"/>
        <end position="406"/>
    </location>
</feature>
<dbReference type="InterPro" id="IPR038763">
    <property type="entry name" value="DHH_sf"/>
</dbReference>
<evidence type="ECO:0000313" key="3">
    <source>
        <dbReference type="Proteomes" id="UP000193144"/>
    </source>
</evidence>
<keyword evidence="3" id="KW-1185">Reference proteome</keyword>
<organism evidence="2 3">
    <name type="scientific">Clohesyomyces aquaticus</name>
    <dbReference type="NCBI Taxonomy" id="1231657"/>
    <lineage>
        <taxon>Eukaryota</taxon>
        <taxon>Fungi</taxon>
        <taxon>Dikarya</taxon>
        <taxon>Ascomycota</taxon>
        <taxon>Pezizomycotina</taxon>
        <taxon>Dothideomycetes</taxon>
        <taxon>Pleosporomycetidae</taxon>
        <taxon>Pleosporales</taxon>
        <taxon>Lindgomycetaceae</taxon>
        <taxon>Clohesyomyces</taxon>
    </lineage>
</organism>
<dbReference type="AlphaFoldDB" id="A0A1Y1ZHS9"/>
<name>A0A1Y1ZHS9_9PLEO</name>
<dbReference type="Pfam" id="PF01368">
    <property type="entry name" value="DHH"/>
    <property type="match status" value="1"/>
</dbReference>
<dbReference type="Proteomes" id="UP000193144">
    <property type="component" value="Unassembled WGS sequence"/>
</dbReference>
<protein>
    <recommendedName>
        <fullName evidence="1">DDH domain-containing protein</fullName>
    </recommendedName>
</protein>
<dbReference type="OrthoDB" id="5221199at2759"/>
<dbReference type="EMBL" id="MCFA01000081">
    <property type="protein sequence ID" value="ORY09811.1"/>
    <property type="molecule type" value="Genomic_DNA"/>
</dbReference>
<reference evidence="2 3" key="1">
    <citation type="submission" date="2016-07" db="EMBL/GenBank/DDBJ databases">
        <title>Pervasive Adenine N6-methylation of Active Genes in Fungi.</title>
        <authorList>
            <consortium name="DOE Joint Genome Institute"/>
            <person name="Mondo S.J."/>
            <person name="Dannebaum R.O."/>
            <person name="Kuo R.C."/>
            <person name="Labutti K."/>
            <person name="Haridas S."/>
            <person name="Kuo A."/>
            <person name="Salamov A."/>
            <person name="Ahrendt S.R."/>
            <person name="Lipzen A."/>
            <person name="Sullivan W."/>
            <person name="Andreopoulos W.B."/>
            <person name="Clum A."/>
            <person name="Lindquist E."/>
            <person name="Daum C."/>
            <person name="Ramamoorthy G.K."/>
            <person name="Gryganskyi A."/>
            <person name="Culley D."/>
            <person name="Magnuson J.K."/>
            <person name="James T.Y."/>
            <person name="O'Malley M.A."/>
            <person name="Stajich J.E."/>
            <person name="Spatafora J.W."/>
            <person name="Visel A."/>
            <person name="Grigoriev I.V."/>
        </authorList>
    </citation>
    <scope>NUCLEOTIDE SEQUENCE [LARGE SCALE GENOMIC DNA]</scope>
    <source>
        <strain evidence="2 3">CBS 115471</strain>
    </source>
</reference>
<accession>A0A1Y1ZHS9</accession>
<dbReference type="SUPFAM" id="SSF64182">
    <property type="entry name" value="DHH phosphoesterases"/>
    <property type="match status" value="1"/>
</dbReference>
<sequence>MYIYDEHLRLYVNTDPLLVSNRVLQAAKEFDPDICLEWNGDGFVYAVSYDLAKALSSRLSIRMLTVQEYMGLVGRHPEVASHYFAEWLHDTYATRANTSTSHYIDTKGSRIPIGRPGWFSISDVGERGLPKRVDELPQPGLWKFWSPDFTDFVSGALRNFVTSSGTCSLDLGIPIFATHPKIMIRECYKTLPSARSSELAVVWKTYQQLTQVKDNEGIRSLLLSLDLSNLSPLYNNDEFELHKEQEMLADLRGKKRLLLDDNDQLKVLGWDQLHGLFSPKDPSQATYVLGHPRPDADSVISAIFEAMRRRVSYPSRAALPWAESVPREVRALLGEHVTQMLLSTKKPGRENDIVLVDCHESSMQLQMGVRGIIDHHIVRKKFPYYVAVSHEVSWSSTLQVYVKILGSGWDLDTRLARVLLEATILEAEPSLLNFMGEIDRLAIARLRKIALSARTYRHLMGLMIDTEDARELFYRDYRQTCYGFSVVKSMVSNSYVALAEENNRKENLPLTVVKEIIYAQDFENVTSESLYLVFNSTYHDKGFRHTVREVVCAAYRRFHGKDVVSVSPDCIKVMHTPHQTPRLLLLPLIEQIVQEHLRFVFAACINKYISMGFYGGSNAVHGIPGDESTVKADLSFYEAKRILSSTKSTTMLTLAEFWMVYSEMDHRGYRFALKSLQDECYVELLDTEILDCRIIRTSEGLQEFPIEEAKPGLIKPGEAVSHVGIPLVLHSPDTYGDRTLWRYWSPDSGTNVATRGHIFVMDQTSIDLKVRPEERTPQLTFRPIYSDIPEIRYMIENNAESWIKLTIFPRLFSVVD</sequence>
<gene>
    <name evidence="2" type="ORF">BCR34DRAFT_540285</name>
</gene>
<evidence type="ECO:0000313" key="2">
    <source>
        <dbReference type="EMBL" id="ORY09811.1"/>
    </source>
</evidence>
<comment type="caution">
    <text evidence="2">The sequence shown here is derived from an EMBL/GenBank/DDBJ whole genome shotgun (WGS) entry which is preliminary data.</text>
</comment>
<dbReference type="Gene3D" id="3.90.1640.10">
    <property type="entry name" value="inorganic pyrophosphatase (n-terminal core)"/>
    <property type="match status" value="1"/>
</dbReference>
<proteinExistence type="predicted"/>
<evidence type="ECO:0000259" key="1">
    <source>
        <dbReference type="Pfam" id="PF01368"/>
    </source>
</evidence>
<dbReference type="InterPro" id="IPR001667">
    <property type="entry name" value="DDH_dom"/>
</dbReference>